<protein>
    <submittedName>
        <fullName evidence="3">MBL fold metallo-hydrolase</fullName>
    </submittedName>
</protein>
<feature type="region of interest" description="Disordered" evidence="1">
    <location>
        <begin position="1"/>
        <end position="66"/>
    </location>
</feature>
<dbReference type="InterPro" id="IPR036866">
    <property type="entry name" value="RibonucZ/Hydroxyglut_hydro"/>
</dbReference>
<organism evidence="3 4">
    <name type="scientific">Leifsonia kafniensis</name>
    <dbReference type="NCBI Taxonomy" id="475957"/>
    <lineage>
        <taxon>Bacteria</taxon>
        <taxon>Bacillati</taxon>
        <taxon>Actinomycetota</taxon>
        <taxon>Actinomycetes</taxon>
        <taxon>Micrococcales</taxon>
        <taxon>Microbacteriaceae</taxon>
        <taxon>Leifsonia</taxon>
    </lineage>
</organism>
<feature type="domain" description="Metallo-beta-lactamase" evidence="2">
    <location>
        <begin position="86"/>
        <end position="245"/>
    </location>
</feature>
<dbReference type="CDD" id="cd16278">
    <property type="entry name" value="metallo-hydrolase-like_MBL-fold"/>
    <property type="match status" value="1"/>
</dbReference>
<evidence type="ECO:0000313" key="3">
    <source>
        <dbReference type="EMBL" id="GAA3891947.1"/>
    </source>
</evidence>
<evidence type="ECO:0000259" key="2">
    <source>
        <dbReference type="SMART" id="SM00849"/>
    </source>
</evidence>
<evidence type="ECO:0000313" key="4">
    <source>
        <dbReference type="Proteomes" id="UP001501803"/>
    </source>
</evidence>
<dbReference type="SMART" id="SM00849">
    <property type="entry name" value="Lactamase_B"/>
    <property type="match status" value="1"/>
</dbReference>
<dbReference type="Proteomes" id="UP001501803">
    <property type="component" value="Unassembled WGS sequence"/>
</dbReference>
<dbReference type="EMBL" id="BAABCN010000016">
    <property type="protein sequence ID" value="GAA3891947.1"/>
    <property type="molecule type" value="Genomic_DNA"/>
</dbReference>
<reference evidence="4" key="1">
    <citation type="journal article" date="2019" name="Int. J. Syst. Evol. Microbiol.">
        <title>The Global Catalogue of Microorganisms (GCM) 10K type strain sequencing project: providing services to taxonomists for standard genome sequencing and annotation.</title>
        <authorList>
            <consortium name="The Broad Institute Genomics Platform"/>
            <consortium name="The Broad Institute Genome Sequencing Center for Infectious Disease"/>
            <person name="Wu L."/>
            <person name="Ma J."/>
        </authorList>
    </citation>
    <scope>NUCLEOTIDE SEQUENCE [LARGE SCALE GENOMIC DNA]</scope>
    <source>
        <strain evidence="4">JCM 17021</strain>
    </source>
</reference>
<accession>A0ABP7KZF7</accession>
<sequence length="316" mass="33220">MQNDATDHTSDRTADRTADRTSDRTADRTADRTSGQASDPATDPASDQASDQAPDQASDRDRAMESSSLLTRRLLAPNPGPMSLDGTNSYLIAAPGAASVVVVDPGPLDDLHLQKLAAAGPVELVLITHQHPDHTAASVTFAQLTGASVRAFDRAFCVNGEPLRDGELIQAAGTRIRVVATPGHTADSVCFLLPDDGPHGSVLTGDTVLGRGTTIIGHPDGTLAEYLTSLETLRALGPATVLPAHGPTLPDLSAICDAYLAHRRERLDQVRHALAELGPDATVEQVTDVVYIDTDASVRFAAEASVRTQLAYLRGS</sequence>
<dbReference type="Gene3D" id="3.60.15.10">
    <property type="entry name" value="Ribonuclease Z/Hydroxyacylglutathione hydrolase-like"/>
    <property type="match status" value="1"/>
</dbReference>
<dbReference type="InterPro" id="IPR050662">
    <property type="entry name" value="Sec-metab_biosynth-thioest"/>
</dbReference>
<dbReference type="Pfam" id="PF00753">
    <property type="entry name" value="Lactamase_B"/>
    <property type="match status" value="1"/>
</dbReference>
<feature type="compositionally biased region" description="Polar residues" evidence="1">
    <location>
        <begin position="32"/>
        <end position="55"/>
    </location>
</feature>
<dbReference type="PANTHER" id="PTHR23131">
    <property type="entry name" value="ENDORIBONUCLEASE LACTB2"/>
    <property type="match status" value="1"/>
</dbReference>
<feature type="compositionally biased region" description="Basic and acidic residues" evidence="1">
    <location>
        <begin position="1"/>
        <end position="31"/>
    </location>
</feature>
<gene>
    <name evidence="3" type="ORF">GCM10022381_37150</name>
</gene>
<dbReference type="InterPro" id="IPR001279">
    <property type="entry name" value="Metallo-B-lactamas"/>
</dbReference>
<keyword evidence="4" id="KW-1185">Reference proteome</keyword>
<dbReference type="Gene3D" id="1.10.10.10">
    <property type="entry name" value="Winged helix-like DNA-binding domain superfamily/Winged helix DNA-binding domain"/>
    <property type="match status" value="1"/>
</dbReference>
<name>A0ABP7KZF7_9MICO</name>
<proteinExistence type="predicted"/>
<evidence type="ECO:0000256" key="1">
    <source>
        <dbReference type="SAM" id="MobiDB-lite"/>
    </source>
</evidence>
<dbReference type="PANTHER" id="PTHR23131:SF0">
    <property type="entry name" value="ENDORIBONUCLEASE LACTB2"/>
    <property type="match status" value="1"/>
</dbReference>
<dbReference type="SUPFAM" id="SSF56281">
    <property type="entry name" value="Metallo-hydrolase/oxidoreductase"/>
    <property type="match status" value="1"/>
</dbReference>
<dbReference type="InterPro" id="IPR036388">
    <property type="entry name" value="WH-like_DNA-bd_sf"/>
</dbReference>
<comment type="caution">
    <text evidence="3">The sequence shown here is derived from an EMBL/GenBank/DDBJ whole genome shotgun (WGS) entry which is preliminary data.</text>
</comment>